<dbReference type="InterPro" id="IPR038610">
    <property type="entry name" value="FliK-like_C_sf"/>
</dbReference>
<dbReference type="EMBL" id="CP098242">
    <property type="protein sequence ID" value="WAW09562.1"/>
    <property type="molecule type" value="Genomic_DNA"/>
</dbReference>
<sequence>MNMSLLMVVQPLLDAGRNMTSSASAKNQGNDASNPFQALLKGQMAAREPEKQIMPADSKEAVKQPSSSNEGQNTTDEASAKEPVKEGETAEATLPGKSDDNVTVEDDAAVLAQIMAATAGAQIVPVEPAPGNDTAELADEALVLAATEEESTGGRKMRATDEIEAGNVKRDTQEGGDEVTYDKVQADAGQNMKTPVDKPVAEAVAPKVAATDTAAAAVKPVAEQQPVSQTQQPVPTMSTQQVQQATVAPMTVEANPAATRVMQQMGSPEWNQAIGQRVLWMVGQEQQSASLTLNPPELGPVRVVVSVSNNNASANFFSANPDVRQALEGSLPRLREMMEGAGIQLGQAQVGAENSGNQQSGQASSSGGRTAGVTGDDGDIGNLTAVTDVPASGRMISKGLVDTFA</sequence>
<dbReference type="CDD" id="cd17470">
    <property type="entry name" value="T3SS_Flik_C"/>
    <property type="match status" value="1"/>
</dbReference>
<feature type="region of interest" description="Disordered" evidence="4">
    <location>
        <begin position="349"/>
        <end position="382"/>
    </location>
</feature>
<evidence type="ECO:0000256" key="4">
    <source>
        <dbReference type="SAM" id="MobiDB-lite"/>
    </source>
</evidence>
<reference evidence="6" key="1">
    <citation type="journal article" date="2022" name="Front. Microbiol.">
        <title>New perspectives on an old grouping: The genomic and phenotypic variability of Oxalobacter formigenes and the implications for calcium oxalate stone prevention.</title>
        <authorList>
            <person name="Chmiel J.A."/>
            <person name="Carr C."/>
            <person name="Stuivenberg G.A."/>
            <person name="Venema R."/>
            <person name="Chanyi R.M."/>
            <person name="Al K.F."/>
            <person name="Giguere D."/>
            <person name="Say H."/>
            <person name="Akouris P.P."/>
            <person name="Dominguez Romero S.A."/>
            <person name="Kwong A."/>
            <person name="Tai V."/>
            <person name="Koval S.F."/>
            <person name="Razvi H."/>
            <person name="Bjazevic J."/>
            <person name="Burton J.P."/>
        </authorList>
    </citation>
    <scope>NUCLEOTIDE SEQUENCE</scope>
    <source>
        <strain evidence="6">WoOx3</strain>
    </source>
</reference>
<comment type="function">
    <text evidence="1">Controls the length of the flagellar hook.</text>
</comment>
<evidence type="ECO:0000313" key="6">
    <source>
        <dbReference type="EMBL" id="WAW09562.1"/>
    </source>
</evidence>
<dbReference type="InterPro" id="IPR052563">
    <property type="entry name" value="FliK"/>
</dbReference>
<protein>
    <submittedName>
        <fullName evidence="6">Flagellar hook-length control protein FliK</fullName>
    </submittedName>
</protein>
<keyword evidence="6" id="KW-0966">Cell projection</keyword>
<dbReference type="Pfam" id="PF02120">
    <property type="entry name" value="Flg_hook"/>
    <property type="match status" value="1"/>
</dbReference>
<feature type="compositionally biased region" description="Basic and acidic residues" evidence="4">
    <location>
        <begin position="47"/>
        <end position="62"/>
    </location>
</feature>
<dbReference type="InterPro" id="IPR001635">
    <property type="entry name" value="Flag_hook_Flik"/>
</dbReference>
<evidence type="ECO:0000256" key="1">
    <source>
        <dbReference type="ARBA" id="ARBA00003944"/>
    </source>
</evidence>
<proteinExistence type="inferred from homology"/>
<dbReference type="PANTHER" id="PTHR37533">
    <property type="entry name" value="FLAGELLAR HOOK-LENGTH CONTROL PROTEIN"/>
    <property type="match status" value="1"/>
</dbReference>
<evidence type="ECO:0000256" key="3">
    <source>
        <dbReference type="ARBA" id="ARBA00022795"/>
    </source>
</evidence>
<name>A0A9E9LY26_9BURK</name>
<comment type="similarity">
    <text evidence="2">Belongs to the FliK family.</text>
</comment>
<gene>
    <name evidence="6" type="ORF">NB640_10005</name>
</gene>
<keyword evidence="7" id="KW-1185">Reference proteome</keyword>
<evidence type="ECO:0000256" key="2">
    <source>
        <dbReference type="ARBA" id="ARBA00009149"/>
    </source>
</evidence>
<keyword evidence="3" id="KW-1005">Bacterial flagellum biogenesis</keyword>
<dbReference type="GO" id="GO:0009424">
    <property type="term" value="C:bacterial-type flagellum hook"/>
    <property type="evidence" value="ECO:0007669"/>
    <property type="project" value="InterPro"/>
</dbReference>
<dbReference type="GO" id="GO:0044780">
    <property type="term" value="P:bacterial-type flagellum assembly"/>
    <property type="evidence" value="ECO:0007669"/>
    <property type="project" value="InterPro"/>
</dbReference>
<dbReference type="RefSeq" id="WP_269308564.1">
    <property type="nucleotide sequence ID" value="NZ_CP098242.1"/>
</dbReference>
<organism evidence="6 7">
    <name type="scientific">Oxalobacter vibrioformis</name>
    <dbReference type="NCBI Taxonomy" id="933080"/>
    <lineage>
        <taxon>Bacteria</taxon>
        <taxon>Pseudomonadati</taxon>
        <taxon>Pseudomonadota</taxon>
        <taxon>Betaproteobacteria</taxon>
        <taxon>Burkholderiales</taxon>
        <taxon>Oxalobacteraceae</taxon>
        <taxon>Oxalobacter</taxon>
    </lineage>
</organism>
<dbReference type="PANTHER" id="PTHR37533:SF2">
    <property type="entry name" value="FLAGELLAR HOOK-LENGTH CONTROL PROTEIN"/>
    <property type="match status" value="1"/>
</dbReference>
<accession>A0A9E9LY26</accession>
<feature type="domain" description="Flagellar hook-length control protein-like C-terminal" evidence="5">
    <location>
        <begin position="276"/>
        <end position="359"/>
    </location>
</feature>
<feature type="compositionally biased region" description="Basic and acidic residues" evidence="4">
    <location>
        <begin position="78"/>
        <end position="88"/>
    </location>
</feature>
<dbReference type="InterPro" id="IPR021136">
    <property type="entry name" value="Flagellar_hook_control-like_C"/>
</dbReference>
<evidence type="ECO:0000313" key="7">
    <source>
        <dbReference type="Proteomes" id="UP001156215"/>
    </source>
</evidence>
<evidence type="ECO:0000259" key="5">
    <source>
        <dbReference type="Pfam" id="PF02120"/>
    </source>
</evidence>
<dbReference type="KEGG" id="ovb:NB640_10005"/>
<dbReference type="Gene3D" id="3.30.750.140">
    <property type="match status" value="1"/>
</dbReference>
<feature type="region of interest" description="Disordered" evidence="4">
    <location>
        <begin position="45"/>
        <end position="102"/>
    </location>
</feature>
<keyword evidence="6" id="KW-0969">Cilium</keyword>
<dbReference type="PRINTS" id="PR01007">
    <property type="entry name" value="FLGHOOKFLIK"/>
</dbReference>
<feature type="compositionally biased region" description="Low complexity" evidence="4">
    <location>
        <begin position="354"/>
        <end position="368"/>
    </location>
</feature>
<keyword evidence="6" id="KW-0282">Flagellum</keyword>
<feature type="compositionally biased region" description="Polar residues" evidence="4">
    <location>
        <begin position="64"/>
        <end position="77"/>
    </location>
</feature>
<dbReference type="Proteomes" id="UP001156215">
    <property type="component" value="Chromosome"/>
</dbReference>
<dbReference type="AlphaFoldDB" id="A0A9E9LY26"/>